<name>A0A8S0YU15_ARCPL</name>
<accession>A0A8S0YU15</accession>
<sequence length="114" mass="12294">MAMRAPRGEEPRAMSGRGRGWRARRRGTPIAASYGHVPGVVVRRYLRNRHTLPRYGKGSLYLHRNTRTVAGGGAGRVRSGSGVALGACWRLTGAGRRATARPARPSICASRCAN</sequence>
<feature type="region of interest" description="Disordered" evidence="1">
    <location>
        <begin position="1"/>
        <end position="27"/>
    </location>
</feature>
<evidence type="ECO:0000313" key="3">
    <source>
        <dbReference type="Proteomes" id="UP000494256"/>
    </source>
</evidence>
<protein>
    <submittedName>
        <fullName evidence="2">Uncharacterized protein</fullName>
    </submittedName>
</protein>
<organism evidence="2 3">
    <name type="scientific">Arctia plantaginis</name>
    <name type="common">Wood tiger moth</name>
    <name type="synonym">Phalaena plantaginis</name>
    <dbReference type="NCBI Taxonomy" id="874455"/>
    <lineage>
        <taxon>Eukaryota</taxon>
        <taxon>Metazoa</taxon>
        <taxon>Ecdysozoa</taxon>
        <taxon>Arthropoda</taxon>
        <taxon>Hexapoda</taxon>
        <taxon>Insecta</taxon>
        <taxon>Pterygota</taxon>
        <taxon>Neoptera</taxon>
        <taxon>Endopterygota</taxon>
        <taxon>Lepidoptera</taxon>
        <taxon>Glossata</taxon>
        <taxon>Ditrysia</taxon>
        <taxon>Noctuoidea</taxon>
        <taxon>Erebidae</taxon>
        <taxon>Arctiinae</taxon>
        <taxon>Arctia</taxon>
    </lineage>
</organism>
<evidence type="ECO:0000256" key="1">
    <source>
        <dbReference type="SAM" id="MobiDB-lite"/>
    </source>
</evidence>
<reference evidence="2 3" key="1">
    <citation type="submission" date="2020-04" db="EMBL/GenBank/DDBJ databases">
        <authorList>
            <person name="Wallbank WR R."/>
            <person name="Pardo Diaz C."/>
            <person name="Kozak K."/>
            <person name="Martin S."/>
            <person name="Jiggins C."/>
            <person name="Moest M."/>
            <person name="Warren A I."/>
            <person name="Byers J.R.P. K."/>
            <person name="Montejo-Kovacevich G."/>
            <person name="Yen C E."/>
        </authorList>
    </citation>
    <scope>NUCLEOTIDE SEQUENCE [LARGE SCALE GENOMIC DNA]</scope>
</reference>
<feature type="compositionally biased region" description="Basic and acidic residues" evidence="1">
    <location>
        <begin position="1"/>
        <end position="12"/>
    </location>
</feature>
<gene>
    <name evidence="2" type="ORF">APLA_LOCUS1389</name>
</gene>
<dbReference type="OrthoDB" id="7174251at2759"/>
<proteinExistence type="predicted"/>
<evidence type="ECO:0000313" key="2">
    <source>
        <dbReference type="EMBL" id="CAB3223302.1"/>
    </source>
</evidence>
<dbReference type="Proteomes" id="UP000494256">
    <property type="component" value="Unassembled WGS sequence"/>
</dbReference>
<dbReference type="EMBL" id="CADEBD010000170">
    <property type="protein sequence ID" value="CAB3223302.1"/>
    <property type="molecule type" value="Genomic_DNA"/>
</dbReference>
<dbReference type="AlphaFoldDB" id="A0A8S0YU15"/>
<comment type="caution">
    <text evidence="2">The sequence shown here is derived from an EMBL/GenBank/DDBJ whole genome shotgun (WGS) entry which is preliminary data.</text>
</comment>